<dbReference type="PANTHER" id="PTHR23200:SF48">
    <property type="entry name" value="METALLO-BETA-LACTAMASE DOMAIN-CONTAINING PROTEIN 1"/>
    <property type="match status" value="1"/>
</dbReference>
<accession>A0A1F5S3R7</accession>
<evidence type="ECO:0000256" key="1">
    <source>
        <dbReference type="ARBA" id="ARBA00004514"/>
    </source>
</evidence>
<dbReference type="AlphaFoldDB" id="A0A1F5S3R7"/>
<dbReference type="SMART" id="SM00849">
    <property type="entry name" value="Lactamase_B"/>
    <property type="match status" value="1"/>
</dbReference>
<dbReference type="SUPFAM" id="SSF56281">
    <property type="entry name" value="Metallo-hydrolase/oxidoreductase"/>
    <property type="match status" value="1"/>
</dbReference>
<gene>
    <name evidence="8" type="ORF">A2257_00675</name>
</gene>
<comment type="subcellular location">
    <subcellularLocation>
        <location evidence="1">Cytoplasm</location>
        <location evidence="1">Cytosol</location>
    </subcellularLocation>
</comment>
<dbReference type="InterPro" id="IPR039344">
    <property type="entry name" value="MBLAC1"/>
</dbReference>
<protein>
    <recommendedName>
        <fullName evidence="3">Metallo-beta-lactamase domain-containing protein 1</fullName>
    </recommendedName>
    <alternativeName>
        <fullName evidence="4">Endoribonuclease MBLAC1</fullName>
    </alternativeName>
</protein>
<dbReference type="Pfam" id="PF00753">
    <property type="entry name" value="Lactamase_B"/>
    <property type="match status" value="1"/>
</dbReference>
<evidence type="ECO:0000256" key="2">
    <source>
        <dbReference type="ARBA" id="ARBA00011738"/>
    </source>
</evidence>
<comment type="caution">
    <text evidence="8">The sequence shown here is derived from an EMBL/GenBank/DDBJ whole genome shotgun (WGS) entry which is preliminary data.</text>
</comment>
<feature type="domain" description="Metallo-beta-lactamase" evidence="7">
    <location>
        <begin position="23"/>
        <end position="189"/>
    </location>
</feature>
<proteinExistence type="predicted"/>
<dbReference type="GO" id="GO:0005829">
    <property type="term" value="C:cytosol"/>
    <property type="evidence" value="ECO:0007669"/>
    <property type="project" value="UniProtKB-SubCell"/>
</dbReference>
<evidence type="ECO:0000256" key="6">
    <source>
        <dbReference type="ARBA" id="ARBA00045869"/>
    </source>
</evidence>
<evidence type="ECO:0000256" key="4">
    <source>
        <dbReference type="ARBA" id="ARBA00032988"/>
    </source>
</evidence>
<evidence type="ECO:0000259" key="7">
    <source>
        <dbReference type="SMART" id="SM00849"/>
    </source>
</evidence>
<dbReference type="PANTHER" id="PTHR23200">
    <property type="entry name" value="METALLO-BETA-LACTAMASE DOMAIN-CONTAINING PROTEIN 1"/>
    <property type="match status" value="1"/>
</dbReference>
<dbReference type="CDD" id="cd07711">
    <property type="entry name" value="MBLAC1-like_MBL-fold"/>
    <property type="match status" value="1"/>
</dbReference>
<organism evidence="8 9">
    <name type="scientific">Candidatus Falkowbacteria bacterium RIFOXYA2_FULL_38_12</name>
    <dbReference type="NCBI Taxonomy" id="1797993"/>
    <lineage>
        <taxon>Bacteria</taxon>
        <taxon>Candidatus Falkowiibacteriota</taxon>
    </lineage>
</organism>
<dbReference type="InterPro" id="IPR036866">
    <property type="entry name" value="RibonucZ/Hydroxyglut_hydro"/>
</dbReference>
<comment type="catalytic activity">
    <reaction evidence="5">
        <text>a ribonucleotidyl-ribonucleotide-RNA + H2O = a 3'-end ribonucleotide-RNA + a 5'-end 5'-phospho-ribonucleoside-RNA + H(+)</text>
        <dbReference type="Rhea" id="RHEA:68096"/>
        <dbReference type="Rhea" id="RHEA-COMP:15179"/>
        <dbReference type="Rhea" id="RHEA-COMP:17355"/>
        <dbReference type="Rhea" id="RHEA-COMP:17428"/>
        <dbReference type="ChEBI" id="CHEBI:15377"/>
        <dbReference type="ChEBI" id="CHEBI:15378"/>
        <dbReference type="ChEBI" id="CHEBI:74896"/>
        <dbReference type="ChEBI" id="CHEBI:138282"/>
        <dbReference type="ChEBI" id="CHEBI:173118"/>
    </reaction>
    <physiologicalReaction direction="left-to-right" evidence="5">
        <dbReference type="Rhea" id="RHEA:68097"/>
    </physiologicalReaction>
</comment>
<name>A0A1F5S3R7_9BACT</name>
<comment type="function">
    <text evidence="6">Endoribonuclease that catalyzes the hydrolysis of histone-coding pre-mRNA 3'-end. Involved in histone pre-mRNA processing during the S-phase of the cell cycle, which is required for entering/progressing through S-phase. Cleaves histone pre-mRNA at a major and a minor cleavage site after the 5'-ACCCA-3' and the 5'-ACCCACA-3' sequence, respectively, and located downstream of the stem-loop. May require the presence of the HDE element located at the histone pre-RNA 3'-end to avoid non-specific cleavage.</text>
</comment>
<evidence type="ECO:0000313" key="9">
    <source>
        <dbReference type="Proteomes" id="UP000177407"/>
    </source>
</evidence>
<evidence type="ECO:0000313" key="8">
    <source>
        <dbReference type="EMBL" id="OGF21286.1"/>
    </source>
</evidence>
<dbReference type="Proteomes" id="UP000177407">
    <property type="component" value="Unassembled WGS sequence"/>
</dbReference>
<reference evidence="8 9" key="1">
    <citation type="journal article" date="2016" name="Nat. Commun.">
        <title>Thousands of microbial genomes shed light on interconnected biogeochemical processes in an aquifer system.</title>
        <authorList>
            <person name="Anantharaman K."/>
            <person name="Brown C.T."/>
            <person name="Hug L.A."/>
            <person name="Sharon I."/>
            <person name="Castelle C.J."/>
            <person name="Probst A.J."/>
            <person name="Thomas B.C."/>
            <person name="Singh A."/>
            <person name="Wilkins M.J."/>
            <person name="Karaoz U."/>
            <person name="Brodie E.L."/>
            <person name="Williams K.H."/>
            <person name="Hubbard S.S."/>
            <person name="Banfield J.F."/>
        </authorList>
    </citation>
    <scope>NUCLEOTIDE SEQUENCE [LARGE SCALE GENOMIC DNA]</scope>
</reference>
<sequence length="195" mass="21964">MVTVKVLLVGYFKWVKKDICRASSTVTFIEDGKEKIIVDSGNACDAKKIIVALRKIKVRPEEITTVVNTHSHSDHVGSNFIFRNARFVDGEGMYKDDEFNLGDIDNFALTKNIKIIKTPGHTLHDCSVLVKTKEGIIAVVGDLFWEELVPPSLRFGEAKEKSSFITDKKLYKKSQEKVLKNARWIVPGHGNIFKA</sequence>
<evidence type="ECO:0000256" key="5">
    <source>
        <dbReference type="ARBA" id="ARBA00044690"/>
    </source>
</evidence>
<dbReference type="Gene3D" id="3.60.15.10">
    <property type="entry name" value="Ribonuclease Z/Hydroxyacylglutathione hydrolase-like"/>
    <property type="match status" value="1"/>
</dbReference>
<evidence type="ECO:0000256" key="3">
    <source>
        <dbReference type="ARBA" id="ARBA00014856"/>
    </source>
</evidence>
<comment type="subunit">
    <text evidence="2">Homodimer.</text>
</comment>
<dbReference type="InterPro" id="IPR001279">
    <property type="entry name" value="Metallo-B-lactamas"/>
</dbReference>
<dbReference type="EMBL" id="MFGA01000008">
    <property type="protein sequence ID" value="OGF21286.1"/>
    <property type="molecule type" value="Genomic_DNA"/>
</dbReference>